<evidence type="ECO:0000313" key="2">
    <source>
        <dbReference type="EMBL" id="CAH3114507.1"/>
    </source>
</evidence>
<keyword evidence="3" id="KW-1185">Reference proteome</keyword>
<protein>
    <submittedName>
        <fullName evidence="2">Uncharacterized protein</fullName>
    </submittedName>
</protein>
<feature type="compositionally biased region" description="Low complexity" evidence="1">
    <location>
        <begin position="97"/>
        <end position="112"/>
    </location>
</feature>
<feature type="compositionally biased region" description="Basic residues" evidence="1">
    <location>
        <begin position="489"/>
        <end position="509"/>
    </location>
</feature>
<feature type="region of interest" description="Disordered" evidence="1">
    <location>
        <begin position="194"/>
        <end position="217"/>
    </location>
</feature>
<feature type="compositionally biased region" description="Basic and acidic residues" evidence="1">
    <location>
        <begin position="199"/>
        <end position="208"/>
    </location>
</feature>
<organism evidence="2 3">
    <name type="scientific">Pocillopora meandrina</name>
    <dbReference type="NCBI Taxonomy" id="46732"/>
    <lineage>
        <taxon>Eukaryota</taxon>
        <taxon>Metazoa</taxon>
        <taxon>Cnidaria</taxon>
        <taxon>Anthozoa</taxon>
        <taxon>Hexacorallia</taxon>
        <taxon>Scleractinia</taxon>
        <taxon>Astrocoeniina</taxon>
        <taxon>Pocilloporidae</taxon>
        <taxon>Pocillopora</taxon>
    </lineage>
</organism>
<comment type="caution">
    <text evidence="2">The sequence shown here is derived from an EMBL/GenBank/DDBJ whole genome shotgun (WGS) entry which is preliminary data.</text>
</comment>
<evidence type="ECO:0000256" key="1">
    <source>
        <dbReference type="SAM" id="MobiDB-lite"/>
    </source>
</evidence>
<reference evidence="2 3" key="1">
    <citation type="submission" date="2022-05" db="EMBL/GenBank/DDBJ databases">
        <authorList>
            <consortium name="Genoscope - CEA"/>
            <person name="William W."/>
        </authorList>
    </citation>
    <scope>NUCLEOTIDE SEQUENCE [LARGE SCALE GENOMIC DNA]</scope>
</reference>
<dbReference type="EMBL" id="CALNXJ010000014">
    <property type="protein sequence ID" value="CAH3114507.1"/>
    <property type="molecule type" value="Genomic_DNA"/>
</dbReference>
<dbReference type="Proteomes" id="UP001159428">
    <property type="component" value="Unassembled WGS sequence"/>
</dbReference>
<dbReference type="AlphaFoldDB" id="A0AAU9WEN4"/>
<proteinExistence type="predicted"/>
<feature type="region of interest" description="Disordered" evidence="1">
    <location>
        <begin position="256"/>
        <end position="291"/>
    </location>
</feature>
<feature type="compositionally biased region" description="Polar residues" evidence="1">
    <location>
        <begin position="57"/>
        <end position="77"/>
    </location>
</feature>
<sequence>MRGRARVRHETHNRRDKADVSMGNAEAVPHEKLMSSSKPGNAFSPVDGKLTTDVRYGTSSQTTTGTDNEIETNGNLDKTTERGKTIVTIADDPEPPFSNSVAFTNSSSSGSTEQQRRVWEEVALRYQQILHREYRMMNLPSYPVEGGNVYLYYVPVIVNHGSTTQSLGVNSEHHSTEAAARESRKEKDDVIYIDDSDDDIHSDVKEEPSELEESCSFRESAGAEIPRGVTPPIFEKNQQQKYSLNKLEDPVLKANGSLDQSEYNHHSESSSDERDDPKTSIDDKNSKYCDEHDTQVTEDHIRIFKGYTIEYHPIYRDKFMKEPNNPRRSQQYTERDEKILDLKKRLAEHTIELEKLKQQQSIKEEIPSNGHLDRIYQQNKKDRHIKGEIIECSKSSGDREVTVWPKDCPSAQIHYFPSGERKTIFPRKNSRKQRSPRRIDSPFNVKIEKKADDVGTVPTEIAIKNLVLKRKLNLPNGILQEQSSDDKKAKRTKCSKKTKIRRKRKRGQRKSSTFKLKGTQSLNDKAQEELSPVTNLDRACTPEDTNQEEFLSLFGLLKMSQKQS</sequence>
<feature type="region of interest" description="Disordered" evidence="1">
    <location>
        <begin position="1"/>
        <end position="115"/>
    </location>
</feature>
<accession>A0AAU9WEN4</accession>
<feature type="compositionally biased region" description="Basic and acidic residues" evidence="1">
    <location>
        <begin position="262"/>
        <end position="291"/>
    </location>
</feature>
<feature type="region of interest" description="Disordered" evidence="1">
    <location>
        <begin position="479"/>
        <end position="540"/>
    </location>
</feature>
<gene>
    <name evidence="2" type="ORF">PMEA_00005490</name>
</gene>
<evidence type="ECO:0000313" key="3">
    <source>
        <dbReference type="Proteomes" id="UP001159428"/>
    </source>
</evidence>
<name>A0AAU9WEN4_9CNID</name>
<feature type="compositionally biased region" description="Basic residues" evidence="1">
    <location>
        <begin position="1"/>
        <end position="15"/>
    </location>
</feature>